<accession>A0A498H164</accession>
<evidence type="ECO:0000313" key="2">
    <source>
        <dbReference type="Proteomes" id="UP000290932"/>
    </source>
</evidence>
<sequence length="124" mass="12333">MPESLTPPQGLIAITERKTIYGLPMGVGCGGGSTKVSTSLPPAYKAGGGMSITLIPGDWYPAALPPVVEFPNYTRAAGSGNAVSVTLGSALPNASGGGSMRVLVVSDVVNIRNGGGGTFVSAQL</sequence>
<organism evidence="1 2">
    <name type="scientific">Methanoculleus taiwanensis</name>
    <dbReference type="NCBI Taxonomy" id="1550565"/>
    <lineage>
        <taxon>Archaea</taxon>
        <taxon>Methanobacteriati</taxon>
        <taxon>Methanobacteriota</taxon>
        <taxon>Stenosarchaea group</taxon>
        <taxon>Methanomicrobia</taxon>
        <taxon>Methanomicrobiales</taxon>
        <taxon>Methanomicrobiaceae</taxon>
        <taxon>Methanoculleus</taxon>
    </lineage>
</organism>
<dbReference type="AlphaFoldDB" id="A0A498H164"/>
<protein>
    <submittedName>
        <fullName evidence="1">Uncharacterized protein</fullName>
    </submittedName>
</protein>
<proteinExistence type="predicted"/>
<dbReference type="Proteomes" id="UP000290932">
    <property type="component" value="Unassembled WGS sequence"/>
</dbReference>
<dbReference type="EMBL" id="LHQS01000002">
    <property type="protein sequence ID" value="RXE56403.1"/>
    <property type="molecule type" value="Genomic_DNA"/>
</dbReference>
<evidence type="ECO:0000313" key="1">
    <source>
        <dbReference type="EMBL" id="RXE56403.1"/>
    </source>
</evidence>
<name>A0A498H164_9EURY</name>
<keyword evidence="2" id="KW-1185">Reference proteome</keyword>
<dbReference type="RefSeq" id="WP_128694192.1">
    <property type="nucleotide sequence ID" value="NZ_LHQS01000002.1"/>
</dbReference>
<reference evidence="1 2" key="1">
    <citation type="journal article" date="2015" name="Int. J. Syst. Evol. Microbiol.">
        <title>Methanoculleus taiwanensis sp. nov., a methanogen isolated from deep marine sediment at the deformation front area near Taiwan.</title>
        <authorList>
            <person name="Weng C.Y."/>
            <person name="Chen S.C."/>
            <person name="Lai M.C."/>
            <person name="Wu S.Y."/>
            <person name="Lin S."/>
            <person name="Yang T.F."/>
            <person name="Chen P.C."/>
        </authorList>
    </citation>
    <scope>NUCLEOTIDE SEQUENCE [LARGE SCALE GENOMIC DNA]</scope>
    <source>
        <strain evidence="1 2">CYW4</strain>
    </source>
</reference>
<gene>
    <name evidence="1" type="ORF">ABH15_09980</name>
</gene>
<comment type="caution">
    <text evidence="1">The sequence shown here is derived from an EMBL/GenBank/DDBJ whole genome shotgun (WGS) entry which is preliminary data.</text>
</comment>